<feature type="compositionally biased region" description="Low complexity" evidence="1">
    <location>
        <begin position="11"/>
        <end position="21"/>
    </location>
</feature>
<dbReference type="Gene3D" id="3.90.640.10">
    <property type="entry name" value="Actin, Chain A, domain 4"/>
    <property type="match status" value="1"/>
</dbReference>
<dbReference type="AlphaFoldDB" id="A0A0D2JHN1"/>
<dbReference type="VEuPathDB" id="FungiDB:Z520_11564"/>
<proteinExistence type="predicted"/>
<accession>A0A0D2JHN1</accession>
<dbReference type="RefSeq" id="XP_016626835.1">
    <property type="nucleotide sequence ID" value="XM_016782052.1"/>
</dbReference>
<dbReference type="SUPFAM" id="SSF53067">
    <property type="entry name" value="Actin-like ATPase domain"/>
    <property type="match status" value="1"/>
</dbReference>
<sequence>MPRKGVKRTLPNSPSDESQSSPPSPELGIFSNNPRLPPNFQALRAVHIALDTGTEYTKAAFLLEWVNNGLPAAAPIPVIWANGESSVLTQVAVRHNRRMLWGDEVSQELKKGHINESQVIRRLKPSLFDARALTQRPFQTDLSIAKDRKNQLIKSLESCGEDPDDYRLENISVFSEYMGFAYRGVLQNIAKMDGNLGWPVLNNLDEYKSWKPQGNVKINVSLPVPIGAKPGQVQMVVAAAKAAGIPNPYPVAEPASALIHHLHKARDHLQSIIGKTFVILDIGAGSADQQVWTVVNENPLQVRELIIPDRVRTAWCGGAYINAAAVKLIMDGIDDKDLVLRALQSSGSPITDIDSLERRLNKKFEKEKQRFEGRETLYLRIPGLPDKPAFRLDGGGNVVLEAEDVKSAFAKCLDDIISMLDTSIQSVFQSRTSGGTIEQRVQEIIVVGGCSQNRYLLEQIRNRYSIGLNSPFSYPIPVTLPPDAAKGSVTVAQGAVLLSAEKQLIQQRYVRRSFCVKRYEEVNQRHYPRESQYRSPQDGRIRVPITRFLLRQGLHAQQFSCDPFQGWKGLMQHEVDKDGYGLIEETLYYSDTVAEDGLWIDDDALDIHEMPAPLRIRLTLDEVRRFQRRKGTNNRWWYHVDYELILTLDGHIMTFKFIIPRTGRWPTRGDRYADVMYRTGQYDTVGVSQLFNSAEN</sequence>
<name>A0A0D2JHN1_9EURO</name>
<reference evidence="2 3" key="1">
    <citation type="submission" date="2015-01" db="EMBL/GenBank/DDBJ databases">
        <title>The Genome Sequence of Fonsecaea multimorphosa CBS 102226.</title>
        <authorList>
            <consortium name="The Broad Institute Genomics Platform"/>
            <person name="Cuomo C."/>
            <person name="de Hoog S."/>
            <person name="Gorbushina A."/>
            <person name="Stielow B."/>
            <person name="Teixiera M."/>
            <person name="Abouelleil A."/>
            <person name="Chapman S.B."/>
            <person name="Priest M."/>
            <person name="Young S.K."/>
            <person name="Wortman J."/>
            <person name="Nusbaum C."/>
            <person name="Birren B."/>
        </authorList>
    </citation>
    <scope>NUCLEOTIDE SEQUENCE [LARGE SCALE GENOMIC DNA]</scope>
    <source>
        <strain evidence="2 3">CBS 102226</strain>
    </source>
</reference>
<dbReference type="STRING" id="1442371.A0A0D2JHN1"/>
<evidence type="ECO:0000313" key="3">
    <source>
        <dbReference type="Proteomes" id="UP000053411"/>
    </source>
</evidence>
<evidence type="ECO:0000256" key="1">
    <source>
        <dbReference type="SAM" id="MobiDB-lite"/>
    </source>
</evidence>
<dbReference type="Gene3D" id="3.30.420.40">
    <property type="match status" value="2"/>
</dbReference>
<keyword evidence="3" id="KW-1185">Reference proteome</keyword>
<organism evidence="2 3">
    <name type="scientific">Fonsecaea multimorphosa CBS 102226</name>
    <dbReference type="NCBI Taxonomy" id="1442371"/>
    <lineage>
        <taxon>Eukaryota</taxon>
        <taxon>Fungi</taxon>
        <taxon>Dikarya</taxon>
        <taxon>Ascomycota</taxon>
        <taxon>Pezizomycotina</taxon>
        <taxon>Eurotiomycetes</taxon>
        <taxon>Chaetothyriomycetidae</taxon>
        <taxon>Chaetothyriales</taxon>
        <taxon>Herpotrichiellaceae</taxon>
        <taxon>Fonsecaea</taxon>
    </lineage>
</organism>
<gene>
    <name evidence="2" type="ORF">Z520_11564</name>
</gene>
<feature type="region of interest" description="Disordered" evidence="1">
    <location>
        <begin position="1"/>
        <end position="27"/>
    </location>
</feature>
<dbReference type="PANTHER" id="PTHR42749:SF1">
    <property type="entry name" value="CELL SHAPE-DETERMINING PROTEIN MREB"/>
    <property type="match status" value="1"/>
</dbReference>
<evidence type="ECO:0000313" key="2">
    <source>
        <dbReference type="EMBL" id="KIX92712.1"/>
    </source>
</evidence>
<dbReference type="Proteomes" id="UP000053411">
    <property type="component" value="Unassembled WGS sequence"/>
</dbReference>
<dbReference type="GeneID" id="27717310"/>
<dbReference type="PANTHER" id="PTHR42749">
    <property type="entry name" value="CELL SHAPE-DETERMINING PROTEIN MREB"/>
    <property type="match status" value="1"/>
</dbReference>
<protein>
    <submittedName>
        <fullName evidence="2">Uncharacterized protein</fullName>
    </submittedName>
</protein>
<dbReference type="EMBL" id="KN848101">
    <property type="protein sequence ID" value="KIX92712.1"/>
    <property type="molecule type" value="Genomic_DNA"/>
</dbReference>
<dbReference type="OrthoDB" id="4155882at2759"/>
<dbReference type="InterPro" id="IPR043129">
    <property type="entry name" value="ATPase_NBD"/>
</dbReference>
<dbReference type="CDD" id="cd10170">
    <property type="entry name" value="ASKHA_NBD_HSP70"/>
    <property type="match status" value="1"/>
</dbReference>